<dbReference type="Proteomes" id="UP000051084">
    <property type="component" value="Unassembled WGS sequence"/>
</dbReference>
<gene>
    <name evidence="2" type="ORF">FC21_GL000240</name>
</gene>
<protein>
    <submittedName>
        <fullName evidence="2">Uncharacterized protein</fullName>
    </submittedName>
</protein>
<evidence type="ECO:0000256" key="1">
    <source>
        <dbReference type="SAM" id="Phobius"/>
    </source>
</evidence>
<keyword evidence="1" id="KW-0472">Membrane</keyword>
<dbReference type="AlphaFoldDB" id="A0A0R1UMF3"/>
<organism evidence="2 3">
    <name type="scientific">Limosilactobacillus equigenerosi DSM 18793 = JCM 14505</name>
    <dbReference type="NCBI Taxonomy" id="1423742"/>
    <lineage>
        <taxon>Bacteria</taxon>
        <taxon>Bacillati</taxon>
        <taxon>Bacillota</taxon>
        <taxon>Bacilli</taxon>
        <taxon>Lactobacillales</taxon>
        <taxon>Lactobacillaceae</taxon>
        <taxon>Limosilactobacillus</taxon>
    </lineage>
</organism>
<comment type="caution">
    <text evidence="2">The sequence shown here is derived from an EMBL/GenBank/DDBJ whole genome shotgun (WGS) entry which is preliminary data.</text>
</comment>
<name>A0A0R1UMF3_9LACO</name>
<proteinExistence type="predicted"/>
<keyword evidence="3" id="KW-1185">Reference proteome</keyword>
<feature type="transmembrane region" description="Helical" evidence="1">
    <location>
        <begin position="32"/>
        <end position="56"/>
    </location>
</feature>
<keyword evidence="1" id="KW-0812">Transmembrane</keyword>
<evidence type="ECO:0000313" key="2">
    <source>
        <dbReference type="EMBL" id="KRL92520.1"/>
    </source>
</evidence>
<dbReference type="EMBL" id="AZGC01000054">
    <property type="protein sequence ID" value="KRL92520.1"/>
    <property type="molecule type" value="Genomic_DNA"/>
</dbReference>
<accession>A0A0R1UMF3</accession>
<reference evidence="2 3" key="1">
    <citation type="journal article" date="2015" name="Genome Announc.">
        <title>Expanding the biotechnology potential of lactobacilli through comparative genomics of 213 strains and associated genera.</title>
        <authorList>
            <person name="Sun Z."/>
            <person name="Harris H.M."/>
            <person name="McCann A."/>
            <person name="Guo C."/>
            <person name="Argimon S."/>
            <person name="Zhang W."/>
            <person name="Yang X."/>
            <person name="Jeffery I.B."/>
            <person name="Cooney J.C."/>
            <person name="Kagawa T.F."/>
            <person name="Liu W."/>
            <person name="Song Y."/>
            <person name="Salvetti E."/>
            <person name="Wrobel A."/>
            <person name="Rasinkangas P."/>
            <person name="Parkhill J."/>
            <person name="Rea M.C."/>
            <person name="O'Sullivan O."/>
            <person name="Ritari J."/>
            <person name="Douillard F.P."/>
            <person name="Paul Ross R."/>
            <person name="Yang R."/>
            <person name="Briner A.E."/>
            <person name="Felis G.E."/>
            <person name="de Vos W.M."/>
            <person name="Barrangou R."/>
            <person name="Klaenhammer T.R."/>
            <person name="Caufield P.W."/>
            <person name="Cui Y."/>
            <person name="Zhang H."/>
            <person name="O'Toole P.W."/>
        </authorList>
    </citation>
    <scope>NUCLEOTIDE SEQUENCE [LARGE SCALE GENOMIC DNA]</scope>
    <source>
        <strain evidence="2 3">DSM 18793</strain>
    </source>
</reference>
<sequence length="122" mass="13631">MVTLALPLVALFLPLANIFLMVKVPTTAKGKFFYALTTFLIGFYVMLIVDAPNYIYTDEGGVNKVTTNDGSLRRDAVILGLIIFLISIIRLVNFKSLALRLIKLSSRLKDLFVKLIRSHNSP</sequence>
<evidence type="ECO:0000313" key="3">
    <source>
        <dbReference type="Proteomes" id="UP000051084"/>
    </source>
</evidence>
<dbReference type="STRING" id="417373.GCA_001570685_00866"/>
<feature type="transmembrane region" description="Helical" evidence="1">
    <location>
        <begin position="6"/>
        <end position="25"/>
    </location>
</feature>
<feature type="transmembrane region" description="Helical" evidence="1">
    <location>
        <begin position="76"/>
        <end position="93"/>
    </location>
</feature>
<keyword evidence="1" id="KW-1133">Transmembrane helix</keyword>
<dbReference type="PATRIC" id="fig|1423742.4.peg.253"/>